<dbReference type="EMBL" id="JACHWX010000003">
    <property type="protein sequence ID" value="MBB3055060.1"/>
    <property type="molecule type" value="Genomic_DNA"/>
</dbReference>
<dbReference type="PROSITE" id="PS51257">
    <property type="entry name" value="PROKAR_LIPOPROTEIN"/>
    <property type="match status" value="1"/>
</dbReference>
<proteinExistence type="predicted"/>
<evidence type="ECO:0000313" key="1">
    <source>
        <dbReference type="EMBL" id="MBB3055060.1"/>
    </source>
</evidence>
<dbReference type="RefSeq" id="WP_096355050.1">
    <property type="nucleotide sequence ID" value="NZ_AP017313.1"/>
</dbReference>
<name>A0A839SDU4_9SPHI</name>
<reference evidence="1" key="1">
    <citation type="submission" date="2020-08" db="EMBL/GenBank/DDBJ databases">
        <title>Genomic Encyclopedia of Type Strains, Phase III (KMG-III): the genomes of soil and plant-associated and newly described type strains.</title>
        <authorList>
            <person name="Whitman W."/>
        </authorList>
    </citation>
    <scope>NUCLEOTIDE SEQUENCE [LARGE SCALE GENOMIC DNA]</scope>
    <source>
        <strain evidence="1">CECT 8628</strain>
    </source>
</reference>
<organism evidence="1 2">
    <name type="scientific">Mucilaginibacter gotjawali</name>
    <dbReference type="NCBI Taxonomy" id="1550579"/>
    <lineage>
        <taxon>Bacteria</taxon>
        <taxon>Pseudomonadati</taxon>
        <taxon>Bacteroidota</taxon>
        <taxon>Sphingobacteriia</taxon>
        <taxon>Sphingobacteriales</taxon>
        <taxon>Sphingobacteriaceae</taxon>
        <taxon>Mucilaginibacter</taxon>
    </lineage>
</organism>
<comment type="caution">
    <text evidence="1">The sequence shown here is derived from an EMBL/GenBank/DDBJ whole genome shotgun (WGS) entry which is preliminary data.</text>
</comment>
<dbReference type="OrthoDB" id="8457242at2"/>
<accession>A0A839SDU4</accession>
<gene>
    <name evidence="1" type="ORF">FHS11_001477</name>
</gene>
<protein>
    <recommendedName>
        <fullName evidence="3">Collagen-like protein</fullName>
    </recommendedName>
</protein>
<sequence length="338" mass="36517">MKRLTLYLLIFPFAATIIASCNKNSSVNPANTAKIGNSSYITQLVTVSGSILYIGNILPTLAVGAVGDYFLDVTNGYVYGPKTAVSWGRGYSLKGPTGSTGATGAPGTAGSQIYSGTGMPPASTGVIGDYYLDTQNFLLYGPKIAAGWPVPVSLTGPTGPKGPVGPQGPPGGATNVKVDTFTVKGSDWLWNSQYVYETSPGSYTEYFTRYYVRHNSSVTAGVLDTGLVVVYFTPSPVNNPYQWAPLPYQFDSSFGYTDNYVYVTAVGQVTLHYFFIQTDPNSTLPTLSTYNDETRKFKIVTITGKAFKSAVANHVNFNNYQEVSRITGLWQQDIREQK</sequence>
<evidence type="ECO:0008006" key="3">
    <source>
        <dbReference type="Google" id="ProtNLM"/>
    </source>
</evidence>
<dbReference type="Proteomes" id="UP000539265">
    <property type="component" value="Unassembled WGS sequence"/>
</dbReference>
<keyword evidence="2" id="KW-1185">Reference proteome</keyword>
<dbReference type="AlphaFoldDB" id="A0A839SDU4"/>
<evidence type="ECO:0000313" key="2">
    <source>
        <dbReference type="Proteomes" id="UP000539265"/>
    </source>
</evidence>